<dbReference type="SUPFAM" id="SSF160719">
    <property type="entry name" value="gpW/gp25-like"/>
    <property type="match status" value="1"/>
</dbReference>
<dbReference type="Proteomes" id="UP000253075">
    <property type="component" value="Unassembled WGS sequence"/>
</dbReference>
<comment type="caution">
    <text evidence="2">The sequence shown here is derived from an EMBL/GenBank/DDBJ whole genome shotgun (WGS) entry which is preliminary data.</text>
</comment>
<accession>A0ABD7G487</accession>
<sequence length="141" mass="15341">MVAIVPATSRPAFFQPALSGATAGHPSGLASDRLGEVVTGVADINQCIYIILTTPKGSDPHRPTFGSELHLYLDYPIDSARPHFVREVVDALAIWEPRIKVMRVPVTKEGDAGLLVGVEWVFADSVEAEMFSTRVPMRKVL</sequence>
<reference evidence="2 3" key="1">
    <citation type="journal article" date="2018" name="PLoS ONE">
        <title>Phenotypic characterization and whole genome analysis of extended-spectrum beta-lactamase-producing bacteria isolated from dogs in Germany.</title>
        <authorList>
            <person name="Boehmer T."/>
            <person name="Vogler A.J."/>
            <person name="Thomas A."/>
            <person name="Sauer S."/>
            <person name="Hergenroether M."/>
            <person name="Straubinger R.K."/>
            <person name="Birdsell D."/>
            <person name="Keim P."/>
            <person name="Sahl J.W."/>
            <person name="Williamson C.H."/>
            <person name="Riehm J.M."/>
        </authorList>
    </citation>
    <scope>NUCLEOTIDE SEQUENCE [LARGE SCALE GENOMIC DNA]</scope>
    <source>
        <strain evidence="2 3">AFG_SD03_1510_Ahy_093</strain>
    </source>
</reference>
<evidence type="ECO:0000313" key="2">
    <source>
        <dbReference type="EMBL" id="RCF46432.1"/>
    </source>
</evidence>
<gene>
    <name evidence="2" type="ORF">C6C11_17155</name>
</gene>
<evidence type="ECO:0000259" key="1">
    <source>
        <dbReference type="Pfam" id="PF04965"/>
    </source>
</evidence>
<dbReference type="Gene3D" id="3.10.450.40">
    <property type="match status" value="1"/>
</dbReference>
<evidence type="ECO:0000313" key="3">
    <source>
        <dbReference type="Proteomes" id="UP000253075"/>
    </source>
</evidence>
<feature type="domain" description="IraD/Gp25-like" evidence="1">
    <location>
        <begin position="41"/>
        <end position="109"/>
    </location>
</feature>
<dbReference type="RefSeq" id="WP_079381551.1">
    <property type="nucleotide sequence ID" value="NZ_PUTQ01000027.1"/>
</dbReference>
<organism evidence="2 3">
    <name type="scientific">Aeromonas hydrophila</name>
    <dbReference type="NCBI Taxonomy" id="644"/>
    <lineage>
        <taxon>Bacteria</taxon>
        <taxon>Pseudomonadati</taxon>
        <taxon>Pseudomonadota</taxon>
        <taxon>Gammaproteobacteria</taxon>
        <taxon>Aeromonadales</taxon>
        <taxon>Aeromonadaceae</taxon>
        <taxon>Aeromonas</taxon>
    </lineage>
</organism>
<dbReference type="AlphaFoldDB" id="A0ABD7G487"/>
<protein>
    <submittedName>
        <fullName evidence="2">Baseplate protein</fullName>
    </submittedName>
</protein>
<reference evidence="3" key="2">
    <citation type="submission" date="2018-02" db="EMBL/GenBank/DDBJ databases">
        <title>Phenotypic characterization and whole genome analysis of multidrug-resistant, extended-spectrum beta-lactamase-producing bacteria isolated from dogs in Germany.</title>
        <authorList>
            <person name="Williamson C."/>
        </authorList>
    </citation>
    <scope>NUCLEOTIDE SEQUENCE [LARGE SCALE GENOMIC DNA]</scope>
    <source>
        <strain evidence="3">AFG_SD03_1510_Ahy_093</strain>
    </source>
</reference>
<dbReference type="EMBL" id="PUTQ01000027">
    <property type="protein sequence ID" value="RCF46432.1"/>
    <property type="molecule type" value="Genomic_DNA"/>
</dbReference>
<dbReference type="Pfam" id="PF04965">
    <property type="entry name" value="GPW_gp25"/>
    <property type="match status" value="1"/>
</dbReference>
<name>A0ABD7G487_AERHY</name>
<dbReference type="InterPro" id="IPR007048">
    <property type="entry name" value="IraD/Gp25-like"/>
</dbReference>
<proteinExistence type="predicted"/>